<gene>
    <name evidence="1" type="ORF">ENH_00061300</name>
</gene>
<dbReference type="RefSeq" id="XP_013437455.1">
    <property type="nucleotide sequence ID" value="XM_013582001.1"/>
</dbReference>
<name>U6N0Z3_9EIME</name>
<reference evidence="1" key="1">
    <citation type="submission" date="2013-10" db="EMBL/GenBank/DDBJ databases">
        <title>Genomic analysis of the causative agents of coccidiosis in chickens.</title>
        <authorList>
            <person name="Reid A.J."/>
            <person name="Blake D."/>
            <person name="Billington K."/>
            <person name="Browne H."/>
            <person name="Dunn M."/>
            <person name="Hung S."/>
            <person name="Kawahara F."/>
            <person name="Miranda-Saavedra D."/>
            <person name="Mourier T."/>
            <person name="Nagra H."/>
            <person name="Otto T.D."/>
            <person name="Rawlings N."/>
            <person name="Sanchez A."/>
            <person name="Sanders M."/>
            <person name="Subramaniam C."/>
            <person name="Tay Y."/>
            <person name="Dear P."/>
            <person name="Doerig C."/>
            <person name="Gruber A."/>
            <person name="Parkinson J."/>
            <person name="Shirley M."/>
            <person name="Wan K.L."/>
            <person name="Berriman M."/>
            <person name="Tomley F."/>
            <person name="Pain A."/>
        </authorList>
    </citation>
    <scope>NUCLEOTIDE SEQUENCE [LARGE SCALE GENOMIC DNA]</scope>
    <source>
        <strain evidence="1">Houghton</strain>
    </source>
</reference>
<dbReference type="VEuPathDB" id="ToxoDB:ENH_00061300"/>
<dbReference type="AlphaFoldDB" id="U6N0Z3"/>
<protein>
    <submittedName>
        <fullName evidence="1">Uncharacterized protein</fullName>
    </submittedName>
</protein>
<sequence length="87" mass="8949">MKPFESLQLFLSPKLAYGPNGFNGFDKPVGPFAAVLLQLRLEGVSPSQLAAADCAAAAAAADAAYAAAAAATEQAEAALQRQLRDEL</sequence>
<dbReference type="EMBL" id="HG725632">
    <property type="protein sequence ID" value="CDJ68988.1"/>
    <property type="molecule type" value="Genomic_DNA"/>
</dbReference>
<evidence type="ECO:0000313" key="2">
    <source>
        <dbReference type="Proteomes" id="UP000030754"/>
    </source>
</evidence>
<reference evidence="1" key="2">
    <citation type="submission" date="2013-10" db="EMBL/GenBank/DDBJ databases">
        <authorList>
            <person name="Aslett M."/>
        </authorList>
    </citation>
    <scope>NUCLEOTIDE SEQUENCE [LARGE SCALE GENOMIC DNA]</scope>
    <source>
        <strain evidence="1">Houghton</strain>
    </source>
</reference>
<proteinExistence type="predicted"/>
<dbReference type="Proteomes" id="UP000030754">
    <property type="component" value="Unassembled WGS sequence"/>
</dbReference>
<organism evidence="1 2">
    <name type="scientific">Eimeria necatrix</name>
    <dbReference type="NCBI Taxonomy" id="51315"/>
    <lineage>
        <taxon>Eukaryota</taxon>
        <taxon>Sar</taxon>
        <taxon>Alveolata</taxon>
        <taxon>Apicomplexa</taxon>
        <taxon>Conoidasida</taxon>
        <taxon>Coccidia</taxon>
        <taxon>Eucoccidiorida</taxon>
        <taxon>Eimeriorina</taxon>
        <taxon>Eimeriidae</taxon>
        <taxon>Eimeria</taxon>
    </lineage>
</organism>
<keyword evidence="2" id="KW-1185">Reference proteome</keyword>
<evidence type="ECO:0000313" key="1">
    <source>
        <dbReference type="EMBL" id="CDJ68988.1"/>
    </source>
</evidence>
<dbReference type="GeneID" id="25476270"/>
<accession>U6N0Z3</accession>